<evidence type="ECO:0000256" key="1">
    <source>
        <dbReference type="SAM" id="MobiDB-lite"/>
    </source>
</evidence>
<dbReference type="Proteomes" id="UP000327085">
    <property type="component" value="Unassembled WGS sequence"/>
</dbReference>
<dbReference type="EMBL" id="CABIKO010000774">
    <property type="protein sequence ID" value="VVA39349.1"/>
    <property type="molecule type" value="Genomic_DNA"/>
</dbReference>
<dbReference type="InParanoid" id="A0A5E4GHI6"/>
<dbReference type="Proteomes" id="UP001054821">
    <property type="component" value="Unassembled WGS sequence"/>
</dbReference>
<accession>A0A5E4GHI6</accession>
<protein>
    <submittedName>
        <fullName evidence="3">PREDICTED: outer envelope</fullName>
    </submittedName>
</protein>
<gene>
    <name evidence="3" type="ORF">ALMOND_2B032581</name>
    <name evidence="2" type="ORF">L3X38_000062</name>
</gene>
<evidence type="ECO:0000313" key="3">
    <source>
        <dbReference type="EMBL" id="VVA39349.1"/>
    </source>
</evidence>
<feature type="compositionally biased region" description="Basic and acidic residues" evidence="1">
    <location>
        <begin position="80"/>
        <end position="110"/>
    </location>
</feature>
<evidence type="ECO:0000313" key="5">
    <source>
        <dbReference type="Proteomes" id="UP001054821"/>
    </source>
</evidence>
<reference evidence="2 5" key="3">
    <citation type="journal article" date="2022" name="G3 (Bethesda)">
        <title>Whole-genome sequence and methylome profiling of the almond [Prunus dulcis (Mill.) D.A. Webb] cultivar 'Nonpareil'.</title>
        <authorList>
            <person name="D'Amico-Willman K.M."/>
            <person name="Ouma W.Z."/>
            <person name="Meulia T."/>
            <person name="Sideli G.M."/>
            <person name="Gradziel T.M."/>
            <person name="Fresnedo-Ramirez J."/>
        </authorList>
    </citation>
    <scope>NUCLEOTIDE SEQUENCE [LARGE SCALE GENOMIC DNA]</scope>
    <source>
        <strain evidence="2">Clone GOH B32 T37-40</strain>
    </source>
</reference>
<dbReference type="Gramene" id="VVA39349">
    <property type="protein sequence ID" value="VVA39349"/>
    <property type="gene ID" value="Prudul26B032581"/>
</dbReference>
<evidence type="ECO:0000313" key="4">
    <source>
        <dbReference type="Proteomes" id="UP000327085"/>
    </source>
</evidence>
<reference evidence="3" key="1">
    <citation type="submission" date="2019-07" db="EMBL/GenBank/DDBJ databases">
        <authorList>
            <person name="Alioto T."/>
            <person name="Alioto T."/>
            <person name="Gomez Garrido J."/>
        </authorList>
    </citation>
    <scope>NUCLEOTIDE SEQUENCE [LARGE SCALE GENOMIC DNA]</scope>
</reference>
<dbReference type="AlphaFoldDB" id="A0A5E4GHI6"/>
<evidence type="ECO:0000313" key="2">
    <source>
        <dbReference type="EMBL" id="KAI5311400.1"/>
    </source>
</evidence>
<dbReference type="EMBL" id="JAJFAZ020000012">
    <property type="protein sequence ID" value="KAI5311400.1"/>
    <property type="molecule type" value="Genomic_DNA"/>
</dbReference>
<name>A0A5E4GHI6_PRUDU</name>
<sequence>MEPWSFSNSLVLVAEESRALGYRSVPSNVVFWVQLHGLPPLSMTVSAVTKTGGFIGQVLEVDKANGKECIRCFVRGKRGGSPDHHGKWRRDEGTSHRRDHRAVSPRDSKNGRRSATRIGVEPKRQLAEIIRLQREEEEQQRQLREATYDARLLHARRDAHD</sequence>
<feature type="region of interest" description="Disordered" evidence="1">
    <location>
        <begin position="76"/>
        <end position="120"/>
    </location>
</feature>
<keyword evidence="5" id="KW-1185">Reference proteome</keyword>
<organism evidence="3 4">
    <name type="scientific">Prunus dulcis</name>
    <name type="common">Almond</name>
    <name type="synonym">Amygdalus dulcis</name>
    <dbReference type="NCBI Taxonomy" id="3755"/>
    <lineage>
        <taxon>Eukaryota</taxon>
        <taxon>Viridiplantae</taxon>
        <taxon>Streptophyta</taxon>
        <taxon>Embryophyta</taxon>
        <taxon>Tracheophyta</taxon>
        <taxon>Spermatophyta</taxon>
        <taxon>Magnoliopsida</taxon>
        <taxon>eudicotyledons</taxon>
        <taxon>Gunneridae</taxon>
        <taxon>Pentapetalae</taxon>
        <taxon>rosids</taxon>
        <taxon>fabids</taxon>
        <taxon>Rosales</taxon>
        <taxon>Rosaceae</taxon>
        <taxon>Amygdaloideae</taxon>
        <taxon>Amygdaleae</taxon>
        <taxon>Prunus</taxon>
    </lineage>
</organism>
<proteinExistence type="predicted"/>
<reference evidence="4" key="2">
    <citation type="journal article" date="2020" name="Plant J.">
        <title>Transposons played a major role in the diversification between the closely related almond and peach genomes: results from the almond genome sequence.</title>
        <authorList>
            <person name="Alioto T."/>
            <person name="Alexiou K.G."/>
            <person name="Bardil A."/>
            <person name="Barteri F."/>
            <person name="Castanera R."/>
            <person name="Cruz F."/>
            <person name="Dhingra A."/>
            <person name="Duval H."/>
            <person name="Fernandez I Marti A."/>
            <person name="Frias L."/>
            <person name="Galan B."/>
            <person name="Garcia J.L."/>
            <person name="Howad W."/>
            <person name="Gomez-Garrido J."/>
            <person name="Gut M."/>
            <person name="Julca I."/>
            <person name="Morata J."/>
            <person name="Puigdomenech P."/>
            <person name="Ribeca P."/>
            <person name="Rubio Cabetas M.J."/>
            <person name="Vlasova A."/>
            <person name="Wirthensohn M."/>
            <person name="Garcia-Mas J."/>
            <person name="Gabaldon T."/>
            <person name="Casacuberta J.M."/>
            <person name="Arus P."/>
        </authorList>
    </citation>
    <scope>NUCLEOTIDE SEQUENCE [LARGE SCALE GENOMIC DNA]</scope>
    <source>
        <strain evidence="4">cv. Texas</strain>
    </source>
</reference>